<dbReference type="PANTHER" id="PTHR34293">
    <property type="entry name" value="HTH-TYPE TRANSCRIPTIONAL REGULATOR TRMBL2"/>
    <property type="match status" value="1"/>
</dbReference>
<dbReference type="AlphaFoldDB" id="A0A0M2HJI8"/>
<organism evidence="2 3">
    <name type="scientific">Microbacterium hydrocarbonoxydans</name>
    <dbReference type="NCBI Taxonomy" id="273678"/>
    <lineage>
        <taxon>Bacteria</taxon>
        <taxon>Bacillati</taxon>
        <taxon>Actinomycetota</taxon>
        <taxon>Actinomycetes</taxon>
        <taxon>Micrococcales</taxon>
        <taxon>Microbacteriaceae</taxon>
        <taxon>Microbacterium</taxon>
    </lineage>
</organism>
<dbReference type="PANTHER" id="PTHR34293:SF1">
    <property type="entry name" value="HTH-TYPE TRANSCRIPTIONAL REGULATOR TRMBL2"/>
    <property type="match status" value="1"/>
</dbReference>
<dbReference type="OrthoDB" id="5932488at2"/>
<evidence type="ECO:0000313" key="3">
    <source>
        <dbReference type="Proteomes" id="UP000033900"/>
    </source>
</evidence>
<dbReference type="EMBL" id="JYJB01000010">
    <property type="protein sequence ID" value="KJL46905.1"/>
    <property type="molecule type" value="Genomic_DNA"/>
</dbReference>
<dbReference type="GO" id="GO:0006355">
    <property type="term" value="P:regulation of DNA-templated transcription"/>
    <property type="evidence" value="ECO:0007669"/>
    <property type="project" value="InterPro"/>
</dbReference>
<evidence type="ECO:0000259" key="1">
    <source>
        <dbReference type="SMART" id="SM00421"/>
    </source>
</evidence>
<gene>
    <name evidence="2" type="ORF">RS84_03548</name>
</gene>
<protein>
    <recommendedName>
        <fullName evidence="1">HTH luxR-type domain-containing protein</fullName>
    </recommendedName>
</protein>
<feature type="domain" description="HTH luxR-type" evidence="1">
    <location>
        <begin position="156"/>
        <end position="210"/>
    </location>
</feature>
<dbReference type="InterPro" id="IPR051797">
    <property type="entry name" value="TrmB-like"/>
</dbReference>
<dbReference type="SUPFAM" id="SSF46894">
    <property type="entry name" value="C-terminal effector domain of the bipartite response regulators"/>
    <property type="match status" value="1"/>
</dbReference>
<proteinExistence type="predicted"/>
<dbReference type="STRING" id="273678.RS84_03548"/>
<evidence type="ECO:0000313" key="2">
    <source>
        <dbReference type="EMBL" id="KJL46905.1"/>
    </source>
</evidence>
<comment type="caution">
    <text evidence="2">The sequence shown here is derived from an EMBL/GenBank/DDBJ whole genome shotgun (WGS) entry which is preliminary data.</text>
</comment>
<dbReference type="SMART" id="SM00421">
    <property type="entry name" value="HTH_LUXR"/>
    <property type="match status" value="1"/>
</dbReference>
<accession>A0A0M2HJI8</accession>
<keyword evidence="3" id="KW-1185">Reference proteome</keyword>
<dbReference type="InterPro" id="IPR036388">
    <property type="entry name" value="WH-like_DNA-bd_sf"/>
</dbReference>
<dbReference type="GO" id="GO:0003677">
    <property type="term" value="F:DNA binding"/>
    <property type="evidence" value="ECO:0007669"/>
    <property type="project" value="InterPro"/>
</dbReference>
<dbReference type="PATRIC" id="fig|273678.4.peg.3540"/>
<name>A0A0M2HJI8_9MICO</name>
<dbReference type="Proteomes" id="UP000033900">
    <property type="component" value="Unassembled WGS sequence"/>
</dbReference>
<sequence>MTRTEESVVVVRGEAEVMRRTARLFENATDIACAANDLASWRWASTGPAAMPPPPAGATVRKVFRSGTLLDPGWSQRLDHIRSNPGVSIRVTGDEVNETIILDRRVAILAGDRRAGERTYSIITQRDAVQGVTSLFEAAWRASTDLDVHDAASAEIRQLAPQVLDLLGAGVKDESAARAMGLSVRTYRRRVAELMEALGAESRFQAGVRARELGLV</sequence>
<dbReference type="InterPro" id="IPR016032">
    <property type="entry name" value="Sig_transdc_resp-reg_C-effctor"/>
</dbReference>
<dbReference type="Gene3D" id="1.10.10.10">
    <property type="entry name" value="Winged helix-like DNA-binding domain superfamily/Winged helix DNA-binding domain"/>
    <property type="match status" value="1"/>
</dbReference>
<reference evidence="2 3" key="1">
    <citation type="submission" date="2015-02" db="EMBL/GenBank/DDBJ databases">
        <title>Draft genome sequences of ten Microbacterium spp. with emphasis on heavy metal contaminated environments.</title>
        <authorList>
            <person name="Corretto E."/>
        </authorList>
    </citation>
    <scope>NUCLEOTIDE SEQUENCE [LARGE SCALE GENOMIC DNA]</scope>
    <source>
        <strain evidence="2 3">SA35</strain>
    </source>
</reference>
<dbReference type="InterPro" id="IPR000792">
    <property type="entry name" value="Tscrpt_reg_LuxR_C"/>
</dbReference>